<evidence type="ECO:0000313" key="5">
    <source>
        <dbReference type="EMBL" id="MCM3715723.1"/>
    </source>
</evidence>
<dbReference type="PROSITE" id="PS50949">
    <property type="entry name" value="HTH_GNTR"/>
    <property type="match status" value="1"/>
</dbReference>
<dbReference type="Pfam" id="PF07729">
    <property type="entry name" value="FCD"/>
    <property type="match status" value="1"/>
</dbReference>
<dbReference type="InterPro" id="IPR011711">
    <property type="entry name" value="GntR_C"/>
</dbReference>
<dbReference type="AlphaFoldDB" id="A0A9X2DUK5"/>
<dbReference type="Gene3D" id="1.10.10.10">
    <property type="entry name" value="Winged helix-like DNA-binding domain superfamily/Winged helix DNA-binding domain"/>
    <property type="match status" value="1"/>
</dbReference>
<dbReference type="PANTHER" id="PTHR43537:SF47">
    <property type="entry name" value="REGULATORY PROTEIN GNTR HTH"/>
    <property type="match status" value="1"/>
</dbReference>
<dbReference type="PRINTS" id="PR00035">
    <property type="entry name" value="HTHGNTR"/>
</dbReference>
<name>A0A9X2DUK5_9BACI</name>
<keyword evidence="6" id="KW-1185">Reference proteome</keyword>
<dbReference type="SMART" id="SM00345">
    <property type="entry name" value="HTH_GNTR"/>
    <property type="match status" value="1"/>
</dbReference>
<evidence type="ECO:0000259" key="4">
    <source>
        <dbReference type="PROSITE" id="PS50949"/>
    </source>
</evidence>
<gene>
    <name evidence="5" type="ORF">M3202_16790</name>
</gene>
<evidence type="ECO:0000256" key="2">
    <source>
        <dbReference type="ARBA" id="ARBA00023125"/>
    </source>
</evidence>
<dbReference type="GO" id="GO:0003700">
    <property type="term" value="F:DNA-binding transcription factor activity"/>
    <property type="evidence" value="ECO:0007669"/>
    <property type="project" value="InterPro"/>
</dbReference>
<keyword evidence="1" id="KW-0805">Transcription regulation</keyword>
<dbReference type="InterPro" id="IPR036390">
    <property type="entry name" value="WH_DNA-bd_sf"/>
</dbReference>
<evidence type="ECO:0000256" key="3">
    <source>
        <dbReference type="ARBA" id="ARBA00023163"/>
    </source>
</evidence>
<dbReference type="InterPro" id="IPR000524">
    <property type="entry name" value="Tscrpt_reg_HTH_GntR"/>
</dbReference>
<dbReference type="Pfam" id="PF00392">
    <property type="entry name" value="GntR"/>
    <property type="match status" value="1"/>
</dbReference>
<dbReference type="SUPFAM" id="SSF46785">
    <property type="entry name" value="Winged helix' DNA-binding domain"/>
    <property type="match status" value="1"/>
</dbReference>
<dbReference type="SMART" id="SM00895">
    <property type="entry name" value="FCD"/>
    <property type="match status" value="1"/>
</dbReference>
<dbReference type="EMBL" id="JAMBOL010000020">
    <property type="protein sequence ID" value="MCM3715723.1"/>
    <property type="molecule type" value="Genomic_DNA"/>
</dbReference>
<dbReference type="Gene3D" id="1.20.120.530">
    <property type="entry name" value="GntR ligand-binding domain-like"/>
    <property type="match status" value="1"/>
</dbReference>
<dbReference type="CDD" id="cd07377">
    <property type="entry name" value="WHTH_GntR"/>
    <property type="match status" value="1"/>
</dbReference>
<evidence type="ECO:0000256" key="1">
    <source>
        <dbReference type="ARBA" id="ARBA00023015"/>
    </source>
</evidence>
<dbReference type="InterPro" id="IPR036388">
    <property type="entry name" value="WH-like_DNA-bd_sf"/>
</dbReference>
<comment type="caution">
    <text evidence="5">The sequence shown here is derived from an EMBL/GenBank/DDBJ whole genome shotgun (WGS) entry which is preliminary data.</text>
</comment>
<accession>A0A9X2DUK5</accession>
<protein>
    <submittedName>
        <fullName evidence="5">FadR family transcriptional regulator</fullName>
    </submittedName>
</protein>
<keyword evidence="2" id="KW-0238">DNA-binding</keyword>
<organism evidence="5 6">
    <name type="scientific">Halalkalibacter oceani</name>
    <dbReference type="NCBI Taxonomy" id="1653776"/>
    <lineage>
        <taxon>Bacteria</taxon>
        <taxon>Bacillati</taxon>
        <taxon>Bacillota</taxon>
        <taxon>Bacilli</taxon>
        <taxon>Bacillales</taxon>
        <taxon>Bacillaceae</taxon>
        <taxon>Halalkalibacter</taxon>
    </lineage>
</organism>
<evidence type="ECO:0000313" key="6">
    <source>
        <dbReference type="Proteomes" id="UP001139179"/>
    </source>
</evidence>
<dbReference type="RefSeq" id="WP_251224430.1">
    <property type="nucleotide sequence ID" value="NZ_JAMBOL010000020.1"/>
</dbReference>
<keyword evidence="3" id="KW-0804">Transcription</keyword>
<reference evidence="5" key="1">
    <citation type="submission" date="2022-05" db="EMBL/GenBank/DDBJ databases">
        <title>Comparative Genomics of Spacecraft Associated Microbes.</title>
        <authorList>
            <person name="Tran M.T."/>
            <person name="Wright A."/>
            <person name="Seuylemezian A."/>
            <person name="Eisen J."/>
            <person name="Coil D."/>
        </authorList>
    </citation>
    <scope>NUCLEOTIDE SEQUENCE</scope>
    <source>
        <strain evidence="5">214.1.1</strain>
    </source>
</reference>
<proteinExistence type="predicted"/>
<dbReference type="Proteomes" id="UP001139179">
    <property type="component" value="Unassembled WGS sequence"/>
</dbReference>
<dbReference type="PANTHER" id="PTHR43537">
    <property type="entry name" value="TRANSCRIPTIONAL REGULATOR, GNTR FAMILY"/>
    <property type="match status" value="1"/>
</dbReference>
<dbReference type="SUPFAM" id="SSF48008">
    <property type="entry name" value="GntR ligand-binding domain-like"/>
    <property type="match status" value="1"/>
</dbReference>
<dbReference type="GO" id="GO:0003677">
    <property type="term" value="F:DNA binding"/>
    <property type="evidence" value="ECO:0007669"/>
    <property type="project" value="UniProtKB-KW"/>
</dbReference>
<sequence>MNSGEKQSLSKVQHRKLVDQVLEQLKQYLLSGEFQVNDKIPTEPKLMEELGIGRSTLREVIKILVYAGVLEVKQGAGTYIRSLHFSSNQFEQRLNEAKQEDIFEVRKMLDLEVVRLAAKRRTEEDLLQLKGYLDKRNQALQEGNYSAYIDFDIEFHAAIAKASQNTLLYELYQTITPKLRNILSGLILKTDRYQDNTEIHLRLFRAILEQDPDEAETCARTNLERK</sequence>
<dbReference type="InterPro" id="IPR008920">
    <property type="entry name" value="TF_FadR/GntR_C"/>
</dbReference>
<feature type="domain" description="HTH gntR-type" evidence="4">
    <location>
        <begin position="15"/>
        <end position="83"/>
    </location>
</feature>